<comment type="caution">
    <text evidence="1">The sequence shown here is derived from an EMBL/GenBank/DDBJ whole genome shotgun (WGS) entry which is preliminary data.</text>
</comment>
<dbReference type="Proteomes" id="UP000037425">
    <property type="component" value="Unassembled WGS sequence"/>
</dbReference>
<dbReference type="EMBL" id="LGAP01000013">
    <property type="protein sequence ID" value="KOF17076.1"/>
    <property type="molecule type" value="Genomic_DNA"/>
</dbReference>
<dbReference type="AlphaFoldDB" id="A0A0L8BQV1"/>
<reference evidence="2" key="1">
    <citation type="submission" date="2015-07" db="EMBL/GenBank/DDBJ databases">
        <title>Whole genome sequence of an Ensifer adhaerens strain isolated from a cave pool in the Wind Cave National Park.</title>
        <authorList>
            <person name="Eng W.W.H."/>
            <person name="Gan H.M."/>
            <person name="Barton H.A."/>
            <person name="Savka M.A."/>
        </authorList>
    </citation>
    <scope>NUCLEOTIDE SEQUENCE [LARGE SCALE GENOMIC DNA]</scope>
    <source>
        <strain evidence="2">SD006</strain>
    </source>
</reference>
<proteinExistence type="predicted"/>
<dbReference type="PATRIC" id="fig|106592.7.peg.1708"/>
<dbReference type="OrthoDB" id="8276977at2"/>
<protein>
    <submittedName>
        <fullName evidence="1">Uncharacterized protein</fullName>
    </submittedName>
</protein>
<name>A0A0L8BQV1_ENSAD</name>
<evidence type="ECO:0000313" key="1">
    <source>
        <dbReference type="EMBL" id="KOF17076.1"/>
    </source>
</evidence>
<sequence length="217" mass="24016">MSAMLSRYLKDFSAPKVELSMMPPKYFPDLDVDYSDSERHAPRSVAPQIDVEAERREAFEQGRAEAAAELAFEHGNQIADLQAAHAAEIEALTRRLEEEAASRMAERFQEMTEQLAVSLGDQTARVLAPVMEEALLQRAVADMAQMIRQGIIAGEGCAITVKGPLPLFEALKSSLGDNMPVFRHVETNDIDLAIEMDETILVTRMAAWADTVRKVLA</sequence>
<dbReference type="RefSeq" id="WP_053250455.1">
    <property type="nucleotide sequence ID" value="NZ_LGAP01000013.1"/>
</dbReference>
<organism evidence="1 2">
    <name type="scientific">Ensifer adhaerens</name>
    <name type="common">Sinorhizobium morelense</name>
    <dbReference type="NCBI Taxonomy" id="106592"/>
    <lineage>
        <taxon>Bacteria</taxon>
        <taxon>Pseudomonadati</taxon>
        <taxon>Pseudomonadota</taxon>
        <taxon>Alphaproteobacteria</taxon>
        <taxon>Hyphomicrobiales</taxon>
        <taxon>Rhizobiaceae</taxon>
        <taxon>Sinorhizobium/Ensifer group</taxon>
        <taxon>Ensifer</taxon>
    </lineage>
</organism>
<gene>
    <name evidence="1" type="ORF">AC244_19440</name>
</gene>
<evidence type="ECO:0000313" key="2">
    <source>
        <dbReference type="Proteomes" id="UP000037425"/>
    </source>
</evidence>
<accession>A0A0L8BQV1</accession>